<protein>
    <submittedName>
        <fullName evidence="2">Reverse transcriptase RNase H-like domain-containing protein</fullName>
    </submittedName>
</protein>
<dbReference type="WBParaSite" id="ES5_v2.g30529.t1">
    <property type="protein sequence ID" value="ES5_v2.g30529.t1"/>
    <property type="gene ID" value="ES5_v2.g30529"/>
</dbReference>
<reference evidence="2" key="1">
    <citation type="submission" date="2022-11" db="UniProtKB">
        <authorList>
            <consortium name="WormBaseParasite"/>
        </authorList>
    </citation>
    <scope>IDENTIFICATION</scope>
</reference>
<sequence length="190" mass="21754">TDASEYGVGAVLYHRESDGTEKVISNASRKLTSAERNYAQIEKEALGIIFGVRKFSTYLLGRHFSLLTDHQPLLRIFGPKSSDNSIAVKRLARWAIILMNYNYTIEYRKTADFANADGLSRLPDPFEKPSAEMLDEEEEFEKLYTVAESLSPLNLDSIIEATAKDERLKQIMLWVKQGWPKTAERDYNPW</sequence>
<proteinExistence type="predicted"/>
<organism evidence="1 2">
    <name type="scientific">Panagrolaimus sp. ES5</name>
    <dbReference type="NCBI Taxonomy" id="591445"/>
    <lineage>
        <taxon>Eukaryota</taxon>
        <taxon>Metazoa</taxon>
        <taxon>Ecdysozoa</taxon>
        <taxon>Nematoda</taxon>
        <taxon>Chromadorea</taxon>
        <taxon>Rhabditida</taxon>
        <taxon>Tylenchina</taxon>
        <taxon>Panagrolaimomorpha</taxon>
        <taxon>Panagrolaimoidea</taxon>
        <taxon>Panagrolaimidae</taxon>
        <taxon>Panagrolaimus</taxon>
    </lineage>
</organism>
<name>A0AC34GLQ2_9BILA</name>
<evidence type="ECO:0000313" key="1">
    <source>
        <dbReference type="Proteomes" id="UP000887579"/>
    </source>
</evidence>
<evidence type="ECO:0000313" key="2">
    <source>
        <dbReference type="WBParaSite" id="ES5_v2.g30529.t1"/>
    </source>
</evidence>
<dbReference type="Proteomes" id="UP000887579">
    <property type="component" value="Unplaced"/>
</dbReference>
<accession>A0AC34GLQ2</accession>